<accession>A0A940NSV2</accession>
<dbReference type="Proteomes" id="UP000682134">
    <property type="component" value="Unassembled WGS sequence"/>
</dbReference>
<organism evidence="1 2">
    <name type="scientific">Gottfriedia endophytica</name>
    <dbReference type="NCBI Taxonomy" id="2820819"/>
    <lineage>
        <taxon>Bacteria</taxon>
        <taxon>Bacillati</taxon>
        <taxon>Bacillota</taxon>
        <taxon>Bacilli</taxon>
        <taxon>Bacillales</taxon>
        <taxon>Bacillaceae</taxon>
        <taxon>Gottfriedia</taxon>
    </lineage>
</organism>
<comment type="caution">
    <text evidence="1">The sequence shown here is derived from an EMBL/GenBank/DDBJ whole genome shotgun (WGS) entry which is preliminary data.</text>
</comment>
<evidence type="ECO:0000313" key="2">
    <source>
        <dbReference type="Proteomes" id="UP000682134"/>
    </source>
</evidence>
<dbReference type="RefSeq" id="WP_209407261.1">
    <property type="nucleotide sequence ID" value="NZ_JAGIYQ010000016.1"/>
</dbReference>
<keyword evidence="2" id="KW-1185">Reference proteome</keyword>
<dbReference type="AlphaFoldDB" id="A0A940NSV2"/>
<dbReference type="EMBL" id="JAGIYQ010000016">
    <property type="protein sequence ID" value="MBP0726923.1"/>
    <property type="molecule type" value="Genomic_DNA"/>
</dbReference>
<sequence length="85" mass="10284">MESIRKQAYKVLIHQALLDTKNCNDTEEIFHIAHTFHNLTETLVEDFKGYNEEALWSRISFLEENFGLMHYRRMFEETIKRMSKD</sequence>
<reference evidence="1" key="1">
    <citation type="submission" date="2021-04" db="EMBL/GenBank/DDBJ databases">
        <title>Genome seq and assembly of Bacillus sp.</title>
        <authorList>
            <person name="Chhetri G."/>
        </authorList>
    </citation>
    <scope>NUCLEOTIDE SEQUENCE</scope>
    <source>
        <strain evidence="1">RG28</strain>
    </source>
</reference>
<evidence type="ECO:0000313" key="1">
    <source>
        <dbReference type="EMBL" id="MBP0726923.1"/>
    </source>
</evidence>
<gene>
    <name evidence="1" type="ORF">J5Y03_17330</name>
</gene>
<protein>
    <submittedName>
        <fullName evidence="1">Uncharacterized protein</fullName>
    </submittedName>
</protein>
<name>A0A940NSV2_9BACI</name>
<proteinExistence type="predicted"/>